<evidence type="ECO:0000313" key="3">
    <source>
        <dbReference type="Proteomes" id="UP000663834"/>
    </source>
</evidence>
<evidence type="ECO:0000259" key="1">
    <source>
        <dbReference type="Pfam" id="PF25756"/>
    </source>
</evidence>
<name>A0A816ES41_9BILA</name>
<organism evidence="2 3">
    <name type="scientific">Rotaria magnacalcarata</name>
    <dbReference type="NCBI Taxonomy" id="392030"/>
    <lineage>
        <taxon>Eukaryota</taxon>
        <taxon>Metazoa</taxon>
        <taxon>Spiralia</taxon>
        <taxon>Gnathifera</taxon>
        <taxon>Rotifera</taxon>
        <taxon>Eurotatoria</taxon>
        <taxon>Bdelloidea</taxon>
        <taxon>Philodinida</taxon>
        <taxon>Philodinidae</taxon>
        <taxon>Rotaria</taxon>
    </lineage>
</organism>
<accession>A0A816ES41</accession>
<gene>
    <name evidence="2" type="ORF">KQP761_LOCUS30378</name>
</gene>
<dbReference type="Pfam" id="PF25756">
    <property type="entry name" value="TPR_INTS8"/>
    <property type="match status" value="1"/>
</dbReference>
<reference evidence="2" key="1">
    <citation type="submission" date="2021-02" db="EMBL/GenBank/DDBJ databases">
        <authorList>
            <person name="Nowell W R."/>
        </authorList>
    </citation>
    <scope>NUCLEOTIDE SEQUENCE</scope>
</reference>
<evidence type="ECO:0000313" key="2">
    <source>
        <dbReference type="EMBL" id="CAF1653142.1"/>
    </source>
</evidence>
<protein>
    <recommendedName>
        <fullName evidence="1">INTS8 TPR repeats domain-containing protein</fullName>
    </recommendedName>
</protein>
<dbReference type="AlphaFoldDB" id="A0A816ES41"/>
<dbReference type="EMBL" id="CAJNOW010016899">
    <property type="protein sequence ID" value="CAF1653142.1"/>
    <property type="molecule type" value="Genomic_DNA"/>
</dbReference>
<dbReference type="OrthoDB" id="64340at2759"/>
<feature type="domain" description="INTS8 TPR repeats" evidence="1">
    <location>
        <begin position="60"/>
        <end position="124"/>
    </location>
</feature>
<dbReference type="Proteomes" id="UP000663834">
    <property type="component" value="Unassembled WGS sequence"/>
</dbReference>
<dbReference type="InterPro" id="IPR057980">
    <property type="entry name" value="TPR_INTS8"/>
</dbReference>
<sequence>MKFIQSLIQKGRRTRFYLDLAKVFARLLNNENQPQIRPELVRELWDRILDILSDKLQGPGAMHIYIDAISIETAIFSSAIISQQDDKIKAALQLGYHMQVACICQLLPTPDYNIIFKTLQENYMNVFGI</sequence>
<proteinExistence type="predicted"/>
<comment type="caution">
    <text evidence="2">The sequence shown here is derived from an EMBL/GenBank/DDBJ whole genome shotgun (WGS) entry which is preliminary data.</text>
</comment>